<name>A0AAD7F4R7_9AGAR</name>
<dbReference type="Proteomes" id="UP001218218">
    <property type="component" value="Unassembled WGS sequence"/>
</dbReference>
<protein>
    <submittedName>
        <fullName evidence="1">Uncharacterized protein</fullName>
    </submittedName>
</protein>
<gene>
    <name evidence="1" type="ORF">DFH08DRAFT_1002955</name>
</gene>
<accession>A0AAD7F4R7</accession>
<dbReference type="EMBL" id="JARIHO010000002">
    <property type="protein sequence ID" value="KAJ7366246.1"/>
    <property type="molecule type" value="Genomic_DNA"/>
</dbReference>
<dbReference type="AlphaFoldDB" id="A0AAD7F4R7"/>
<organism evidence="1 2">
    <name type="scientific">Mycena albidolilacea</name>
    <dbReference type="NCBI Taxonomy" id="1033008"/>
    <lineage>
        <taxon>Eukaryota</taxon>
        <taxon>Fungi</taxon>
        <taxon>Dikarya</taxon>
        <taxon>Basidiomycota</taxon>
        <taxon>Agaricomycotina</taxon>
        <taxon>Agaricomycetes</taxon>
        <taxon>Agaricomycetidae</taxon>
        <taxon>Agaricales</taxon>
        <taxon>Marasmiineae</taxon>
        <taxon>Mycenaceae</taxon>
        <taxon>Mycena</taxon>
    </lineage>
</organism>
<evidence type="ECO:0000313" key="1">
    <source>
        <dbReference type="EMBL" id="KAJ7366246.1"/>
    </source>
</evidence>
<comment type="caution">
    <text evidence="1">The sequence shown here is derived from an EMBL/GenBank/DDBJ whole genome shotgun (WGS) entry which is preliminary data.</text>
</comment>
<proteinExistence type="predicted"/>
<evidence type="ECO:0000313" key="2">
    <source>
        <dbReference type="Proteomes" id="UP001218218"/>
    </source>
</evidence>
<sequence length="292" mass="32783">MHVPQELVDLIVDDLHDDTPSLKSCSLIARTFTSPAQTLLFKKIEILPPKPDAQGSRSRDSPCQRFHDILTSSPHLAPLVHELHIVLVGSETSFDYDENGRYLKECRAPWIMTNRTLSLVLPLLNIKRISLLENSPGEWNGSGDFSMNWNNLERDLQSAFAAVFSSPMLGSVHLRGIVVQSPAQLLSLFIEATYLTSMSISRKGHQIMPKGKKNQAANAPKFDITSTLECSENLESHKKSKDCVEPQLQVLMLDEIVTERRARYNDRTNPVVGVHREHAIKVPLRLDTEGDL</sequence>
<reference evidence="1" key="1">
    <citation type="submission" date="2023-03" db="EMBL/GenBank/DDBJ databases">
        <title>Massive genome expansion in bonnet fungi (Mycena s.s.) driven by repeated elements and novel gene families across ecological guilds.</title>
        <authorList>
            <consortium name="Lawrence Berkeley National Laboratory"/>
            <person name="Harder C.B."/>
            <person name="Miyauchi S."/>
            <person name="Viragh M."/>
            <person name="Kuo A."/>
            <person name="Thoen E."/>
            <person name="Andreopoulos B."/>
            <person name="Lu D."/>
            <person name="Skrede I."/>
            <person name="Drula E."/>
            <person name="Henrissat B."/>
            <person name="Morin E."/>
            <person name="Kohler A."/>
            <person name="Barry K."/>
            <person name="LaButti K."/>
            <person name="Morin E."/>
            <person name="Salamov A."/>
            <person name="Lipzen A."/>
            <person name="Mereny Z."/>
            <person name="Hegedus B."/>
            <person name="Baldrian P."/>
            <person name="Stursova M."/>
            <person name="Weitz H."/>
            <person name="Taylor A."/>
            <person name="Grigoriev I.V."/>
            <person name="Nagy L.G."/>
            <person name="Martin F."/>
            <person name="Kauserud H."/>
        </authorList>
    </citation>
    <scope>NUCLEOTIDE SEQUENCE</scope>
    <source>
        <strain evidence="1">CBHHK002</strain>
    </source>
</reference>
<keyword evidence="2" id="KW-1185">Reference proteome</keyword>